<dbReference type="InterPro" id="IPR050505">
    <property type="entry name" value="WDR55/POC1"/>
</dbReference>
<dbReference type="PROSITE" id="PS00108">
    <property type="entry name" value="PROTEIN_KINASE_ST"/>
    <property type="match status" value="1"/>
</dbReference>
<keyword evidence="8 10" id="KW-0067">ATP-binding</keyword>
<dbReference type="EC" id="2.7.11.1" evidence="1"/>
<feature type="domain" description="Protein kinase" evidence="12">
    <location>
        <begin position="14"/>
        <end position="275"/>
    </location>
</feature>
<feature type="repeat" description="WD" evidence="9">
    <location>
        <begin position="1017"/>
        <end position="1058"/>
    </location>
</feature>
<dbReference type="FunFam" id="1.10.510.10:FF:000021">
    <property type="entry name" value="Serine/threonine protein kinase"/>
    <property type="match status" value="1"/>
</dbReference>
<dbReference type="InterPro" id="IPR001680">
    <property type="entry name" value="WD40_rpt"/>
</dbReference>
<keyword evidence="3 9" id="KW-0853">WD repeat</keyword>
<protein>
    <recommendedName>
        <fullName evidence="1">non-specific serine/threonine protein kinase</fullName>
        <ecNumber evidence="1">2.7.11.1</ecNumber>
    </recommendedName>
</protein>
<dbReference type="GO" id="GO:0004674">
    <property type="term" value="F:protein serine/threonine kinase activity"/>
    <property type="evidence" value="ECO:0007669"/>
    <property type="project" value="UniProtKB-KW"/>
</dbReference>
<dbReference type="CDD" id="cd00200">
    <property type="entry name" value="WD40"/>
    <property type="match status" value="2"/>
</dbReference>
<feature type="binding site" evidence="10">
    <location>
        <position position="43"/>
    </location>
    <ligand>
        <name>ATP</name>
        <dbReference type="ChEBI" id="CHEBI:30616"/>
    </ligand>
</feature>
<keyword evidence="4" id="KW-0808">Transferase</keyword>
<reference evidence="13" key="1">
    <citation type="submission" date="2021-04" db="EMBL/GenBank/DDBJ databases">
        <title>Saccharothrix algeriensis WGS.</title>
        <authorList>
            <person name="Stuskova K."/>
            <person name="Hakalova E."/>
            <person name="Tebbal A.B."/>
            <person name="Eichmeier A."/>
        </authorList>
    </citation>
    <scope>NUCLEOTIDE SEQUENCE</scope>
    <source>
        <strain evidence="13">NRRL B-24137</strain>
    </source>
</reference>
<evidence type="ECO:0000256" key="1">
    <source>
        <dbReference type="ARBA" id="ARBA00012513"/>
    </source>
</evidence>
<proteinExistence type="predicted"/>
<feature type="region of interest" description="Disordered" evidence="11">
    <location>
        <begin position="274"/>
        <end position="298"/>
    </location>
</feature>
<feature type="region of interest" description="Disordered" evidence="11">
    <location>
        <begin position="1781"/>
        <end position="1802"/>
    </location>
</feature>
<dbReference type="PROSITE" id="PS50294">
    <property type="entry name" value="WD_REPEATS_REGION"/>
    <property type="match status" value="6"/>
</dbReference>
<feature type="region of interest" description="Disordered" evidence="11">
    <location>
        <begin position="1483"/>
        <end position="1523"/>
    </location>
</feature>
<dbReference type="PROSITE" id="PS00678">
    <property type="entry name" value="WD_REPEATS_1"/>
    <property type="match status" value="3"/>
</dbReference>
<evidence type="ECO:0000259" key="12">
    <source>
        <dbReference type="PROSITE" id="PS50011"/>
    </source>
</evidence>
<dbReference type="InterPro" id="IPR011047">
    <property type="entry name" value="Quinoprotein_ADH-like_sf"/>
</dbReference>
<evidence type="ECO:0000256" key="8">
    <source>
        <dbReference type="ARBA" id="ARBA00022840"/>
    </source>
</evidence>
<dbReference type="InterPro" id="IPR000719">
    <property type="entry name" value="Prot_kinase_dom"/>
</dbReference>
<evidence type="ECO:0000313" key="13">
    <source>
        <dbReference type="EMBL" id="QTR03438.1"/>
    </source>
</evidence>
<dbReference type="PANTHER" id="PTHR44019">
    <property type="entry name" value="WD REPEAT-CONTAINING PROTEIN 55"/>
    <property type="match status" value="1"/>
</dbReference>
<dbReference type="InterPro" id="IPR020472">
    <property type="entry name" value="WD40_PAC1"/>
</dbReference>
<dbReference type="SMART" id="SM00320">
    <property type="entry name" value="WD40"/>
    <property type="match status" value="10"/>
</dbReference>
<dbReference type="SUPFAM" id="SSF56112">
    <property type="entry name" value="Protein kinase-like (PK-like)"/>
    <property type="match status" value="1"/>
</dbReference>
<dbReference type="PROSITE" id="PS00107">
    <property type="entry name" value="PROTEIN_KINASE_ATP"/>
    <property type="match status" value="1"/>
</dbReference>
<dbReference type="InterPro" id="IPR027417">
    <property type="entry name" value="P-loop_NTPase"/>
</dbReference>
<dbReference type="InterPro" id="IPR015943">
    <property type="entry name" value="WD40/YVTN_repeat-like_dom_sf"/>
</dbReference>
<dbReference type="CDD" id="cd14014">
    <property type="entry name" value="STKc_PknB_like"/>
    <property type="match status" value="1"/>
</dbReference>
<feature type="region of interest" description="Disordered" evidence="11">
    <location>
        <begin position="1268"/>
        <end position="1292"/>
    </location>
</feature>
<dbReference type="SUPFAM" id="SSF52540">
    <property type="entry name" value="P-loop containing nucleoside triphosphate hydrolases"/>
    <property type="match status" value="1"/>
</dbReference>
<organism evidence="13 14">
    <name type="scientific">Saccharothrix algeriensis</name>
    <dbReference type="NCBI Taxonomy" id="173560"/>
    <lineage>
        <taxon>Bacteria</taxon>
        <taxon>Bacillati</taxon>
        <taxon>Actinomycetota</taxon>
        <taxon>Actinomycetes</taxon>
        <taxon>Pseudonocardiales</taxon>
        <taxon>Pseudonocardiaceae</taxon>
        <taxon>Saccharothrix</taxon>
    </lineage>
</organism>
<dbReference type="PROSITE" id="PS50082">
    <property type="entry name" value="WD_REPEATS_2"/>
    <property type="match status" value="6"/>
</dbReference>
<evidence type="ECO:0000256" key="7">
    <source>
        <dbReference type="ARBA" id="ARBA00022777"/>
    </source>
</evidence>
<dbReference type="EMBL" id="CP072788">
    <property type="protein sequence ID" value="QTR03438.1"/>
    <property type="molecule type" value="Genomic_DNA"/>
</dbReference>
<evidence type="ECO:0000256" key="4">
    <source>
        <dbReference type="ARBA" id="ARBA00022679"/>
    </source>
</evidence>
<keyword evidence="5" id="KW-0677">Repeat</keyword>
<keyword evidence="2 13" id="KW-0723">Serine/threonine-protein kinase</keyword>
<gene>
    <name evidence="13" type="ORF">J7S33_31830</name>
</gene>
<sequence>MADQRAELPDFGPYRILGVLGQGGMGVVYRAHDTVHDRVVALKKLPASVADPEFRARFQRESRLAAALSHPNIVPVHASGEIDGQLFLDMVLVDGVDLRRLLGQGAVDQDRAIAVLRQVARALDAAHAAGLVHRDVKPSNILVDGAGKAYLADFGIARETSSDATALTRSGDLIGSWDYMAPERLSHGEVDGRADQYSLACVLFECLTGRLPYPADDMAAKVAAHLLHPPPAPSVFVPTITPALDAVVLRGLAKEPGRRFDSATALVTAAEAAAYSGETGRSADPTQPGPSKERDQGRLVRAIVRASGARRPAPRPAASPAVCPYPGLSGFERADAALFHGRDHVVTDLLVRLAEQLDGGEPVVLVGASGSGKSSVLRAGLLPALAAEAPEREWPQVVLTPGPDPVGGLAAAMAARSAVGAAEWARVVRETPGRFGELCARSVGEATTRPVILVDQFEELFTHGAPEADRLAYATALASASPAAVVLAVRADLVDRCIELAPLRPALTAPVLLGPMDATELRRAIVTPARDAGLEVEPGLPERLIADLGVRGEIGYDPGALPRLAHALRETWNHREGNVLTLAAYRRVGGIDGAVARTADEIHDRLDPVGRQLLRTTLLRMVAVLDDGTAVRRRVDPRELPAPAVVDHLITARLVTVDGTGARLSHEALLTAWPRLRGWIDEDRAGLVQHRRFTDAVRTWAESGQHADDLYRGVRLAALTSWLDTARDRVRLHPVEQEFLFRSTAAEQAGQVAARRRTRRLRVLVAALSALLLVASGAVVLATWNQRVAKDERDRAAAARQLGLSRQLAAEAALARGIDPRRSALTALGSWQAGETVESRSALLSAASDSYRGRMTGHRGPVSSVAVSGDGGVAATGGRDGTLRLWDVPARRELAVLDDSGGWYRTVSMSADGRLLAAANPEQKAVTVWDVAGRKLLKRLPGVGIDTAIARDGKTLVAHMDKGVVVWDTRTWAELSVFQVSPSIMMSYHAESGLLATTAAEKVEVRRVGDGALVATLAGHTANVSAMAFSPDGSTVASAGMDNTVRLWDTRQWTEQRVLASSEGGFSSVVFSSDGQAVVGSGIGTSVFAWDPANGMLLARLATRSVTTFGVALTADGRTLLGSDSAGEVTVWSLLRSALGDRSAAVIAAAFQPGGDLVVSVDGAGVVHLWDGARSSLVKRVKGHRDAIYDVAFSPDGAEFATVGEDGAAVVWKADGTEARRFTRDRTVLTSVRYSPDGELIAVSGRPPVGSEEDRDELLLLKASDLTESPVRRPTRNEPRNQPATDNAANYPNGIAFSPDGRTLAVTLSAGKVGLWNLVDPGAEWTVLAGHDGIAIDAEFSPDGTTLATVGSDRLVRLWRARDGQPAGELTGSDSTVRRVAFSPDGRTIAAVGQDTVVRLWDAADKRLLARLDRHEDQLNDVAFHPSGSRIASASADGTVRLWDLDPRRGGAVLCGLLDRDRLPDEWSALGPDRGSPPTCPGCGARGSAPPAWSARGTGDPTGVPAGPRWWGTGRWSPARRGGEGAMPRVVVRGSGMASVVLRAGESLLFGRAPHAAARPGPGRVALTLPDCAPHVSRLVGELVVGADTVSLHWLGAGEAQLSSLFDAPGGARRVILARSMSALLDAGENQLVVLLGRQAAHGFADLVVNIDVEVGPAAPPDLPEGQDTGTGPGLVRGGRDWFVALALCEPWLAGKDDYPRPPSNREIYERVRQWHGYTWNLHRPQRVDDAIRAISAIAFGVADDPFLAPRVGRLQNIRFAVARRAAETRLVTSADLAEVERAARTRKVPPPQGSPGDSRAH</sequence>
<dbReference type="SUPFAM" id="SSF50998">
    <property type="entry name" value="Quinoprotein alcohol dehydrogenase-like"/>
    <property type="match status" value="2"/>
</dbReference>
<dbReference type="InterPro" id="IPR049052">
    <property type="entry name" value="nSTAND1"/>
</dbReference>
<dbReference type="InterPro" id="IPR019775">
    <property type="entry name" value="WD40_repeat_CS"/>
</dbReference>
<dbReference type="InterPro" id="IPR017441">
    <property type="entry name" value="Protein_kinase_ATP_BS"/>
</dbReference>
<feature type="repeat" description="WD" evidence="9">
    <location>
        <begin position="855"/>
        <end position="896"/>
    </location>
</feature>
<dbReference type="Gene3D" id="3.30.200.20">
    <property type="entry name" value="Phosphorylase Kinase, domain 1"/>
    <property type="match status" value="1"/>
</dbReference>
<feature type="repeat" description="WD" evidence="9">
    <location>
        <begin position="1328"/>
        <end position="1369"/>
    </location>
</feature>
<evidence type="ECO:0000256" key="6">
    <source>
        <dbReference type="ARBA" id="ARBA00022741"/>
    </source>
</evidence>
<feature type="compositionally biased region" description="Polar residues" evidence="11">
    <location>
        <begin position="1280"/>
        <end position="1290"/>
    </location>
</feature>
<keyword evidence="6 10" id="KW-0547">Nucleotide-binding</keyword>
<evidence type="ECO:0000256" key="5">
    <source>
        <dbReference type="ARBA" id="ARBA00022737"/>
    </source>
</evidence>
<accession>A0A8T8HY93</accession>
<evidence type="ECO:0000256" key="10">
    <source>
        <dbReference type="PROSITE-ProRule" id="PRU10141"/>
    </source>
</evidence>
<dbReference type="Gene3D" id="1.10.510.10">
    <property type="entry name" value="Transferase(Phosphotransferase) domain 1"/>
    <property type="match status" value="1"/>
</dbReference>
<feature type="repeat" description="WD" evidence="9">
    <location>
        <begin position="1370"/>
        <end position="1411"/>
    </location>
</feature>
<name>A0A8T8HY93_9PSEU</name>
<feature type="repeat" description="WD" evidence="9">
    <location>
        <begin position="1181"/>
        <end position="1222"/>
    </location>
</feature>
<dbReference type="Pfam" id="PF00069">
    <property type="entry name" value="Pkinase"/>
    <property type="match status" value="1"/>
</dbReference>
<evidence type="ECO:0000256" key="3">
    <source>
        <dbReference type="ARBA" id="ARBA00022574"/>
    </source>
</evidence>
<evidence type="ECO:0000256" key="11">
    <source>
        <dbReference type="SAM" id="MobiDB-lite"/>
    </source>
</evidence>
<dbReference type="PRINTS" id="PR00320">
    <property type="entry name" value="GPROTEINBRPT"/>
</dbReference>
<evidence type="ECO:0000256" key="9">
    <source>
        <dbReference type="PROSITE-ProRule" id="PRU00221"/>
    </source>
</evidence>
<dbReference type="Proteomes" id="UP000671828">
    <property type="component" value="Chromosome"/>
</dbReference>
<dbReference type="SMART" id="SM00220">
    <property type="entry name" value="S_TKc"/>
    <property type="match status" value="1"/>
</dbReference>
<evidence type="ECO:0000256" key="2">
    <source>
        <dbReference type="ARBA" id="ARBA00022527"/>
    </source>
</evidence>
<dbReference type="InterPro" id="IPR008271">
    <property type="entry name" value="Ser/Thr_kinase_AS"/>
</dbReference>
<dbReference type="PANTHER" id="PTHR44019:SF8">
    <property type="entry name" value="POC1 CENTRIOLAR PROTEIN HOMOLOG"/>
    <property type="match status" value="1"/>
</dbReference>
<evidence type="ECO:0000313" key="14">
    <source>
        <dbReference type="Proteomes" id="UP000671828"/>
    </source>
</evidence>
<keyword evidence="7 13" id="KW-0418">Kinase</keyword>
<dbReference type="InterPro" id="IPR011009">
    <property type="entry name" value="Kinase-like_dom_sf"/>
</dbReference>
<dbReference type="PROSITE" id="PS50011">
    <property type="entry name" value="PROTEIN_KINASE_DOM"/>
    <property type="match status" value="1"/>
</dbReference>
<dbReference type="Gene3D" id="2.130.10.10">
    <property type="entry name" value="YVTN repeat-like/Quinoprotein amine dehydrogenase"/>
    <property type="match status" value="4"/>
</dbReference>
<dbReference type="Pfam" id="PF00400">
    <property type="entry name" value="WD40"/>
    <property type="match status" value="6"/>
</dbReference>
<feature type="repeat" description="WD" evidence="9">
    <location>
        <begin position="1412"/>
        <end position="1446"/>
    </location>
</feature>
<dbReference type="GO" id="GO:0005524">
    <property type="term" value="F:ATP binding"/>
    <property type="evidence" value="ECO:0007669"/>
    <property type="project" value="UniProtKB-UniRule"/>
</dbReference>
<dbReference type="Pfam" id="PF20703">
    <property type="entry name" value="nSTAND1"/>
    <property type="match status" value="1"/>
</dbReference>